<dbReference type="RefSeq" id="WP_203653207.1">
    <property type="nucleotide sequence ID" value="NZ_BONR01000001.1"/>
</dbReference>
<reference evidence="6" key="1">
    <citation type="submission" date="2021-01" db="EMBL/GenBank/DDBJ databases">
        <title>Whole genome shotgun sequence of Demequina activiva NBRC 110675.</title>
        <authorList>
            <person name="Komaki H."/>
            <person name="Tamura T."/>
        </authorList>
    </citation>
    <scope>NUCLEOTIDE SEQUENCE</scope>
    <source>
        <strain evidence="6">NBRC 110675</strain>
    </source>
</reference>
<dbReference type="Pfam" id="PF13579">
    <property type="entry name" value="Glyco_trans_4_4"/>
    <property type="match status" value="1"/>
</dbReference>
<evidence type="ECO:0000313" key="7">
    <source>
        <dbReference type="Proteomes" id="UP000652354"/>
    </source>
</evidence>
<proteinExistence type="predicted"/>
<keyword evidence="3 6" id="KW-0808">Transferase</keyword>
<evidence type="ECO:0000259" key="4">
    <source>
        <dbReference type="Pfam" id="PF00534"/>
    </source>
</evidence>
<dbReference type="SUPFAM" id="SSF53756">
    <property type="entry name" value="UDP-Glycosyltransferase/glycogen phosphorylase"/>
    <property type="match status" value="1"/>
</dbReference>
<dbReference type="GO" id="GO:1901137">
    <property type="term" value="P:carbohydrate derivative biosynthetic process"/>
    <property type="evidence" value="ECO:0007669"/>
    <property type="project" value="UniProtKB-ARBA"/>
</dbReference>
<keyword evidence="2" id="KW-0328">Glycosyltransferase</keyword>
<protein>
    <recommendedName>
        <fullName evidence="1">D-inositol 3-phosphate glycosyltransferase</fullName>
    </recommendedName>
</protein>
<evidence type="ECO:0000313" key="6">
    <source>
        <dbReference type="EMBL" id="GIG53783.1"/>
    </source>
</evidence>
<dbReference type="AlphaFoldDB" id="A0A919Q3J6"/>
<organism evidence="6 7">
    <name type="scientific">Demequina activiva</name>
    <dbReference type="NCBI Taxonomy" id="1582364"/>
    <lineage>
        <taxon>Bacteria</taxon>
        <taxon>Bacillati</taxon>
        <taxon>Actinomycetota</taxon>
        <taxon>Actinomycetes</taxon>
        <taxon>Micrococcales</taxon>
        <taxon>Demequinaceae</taxon>
        <taxon>Demequina</taxon>
    </lineage>
</organism>
<dbReference type="GO" id="GO:0016758">
    <property type="term" value="F:hexosyltransferase activity"/>
    <property type="evidence" value="ECO:0007669"/>
    <property type="project" value="TreeGrafter"/>
</dbReference>
<evidence type="ECO:0000256" key="2">
    <source>
        <dbReference type="ARBA" id="ARBA00022676"/>
    </source>
</evidence>
<dbReference type="PANTHER" id="PTHR45947:SF3">
    <property type="entry name" value="SULFOQUINOVOSYL TRANSFERASE SQD2"/>
    <property type="match status" value="1"/>
</dbReference>
<keyword evidence="7" id="KW-1185">Reference proteome</keyword>
<dbReference type="InterPro" id="IPR001296">
    <property type="entry name" value="Glyco_trans_1"/>
</dbReference>
<name>A0A919Q3J6_9MICO</name>
<comment type="caution">
    <text evidence="6">The sequence shown here is derived from an EMBL/GenBank/DDBJ whole genome shotgun (WGS) entry which is preliminary data.</text>
</comment>
<dbReference type="Proteomes" id="UP000652354">
    <property type="component" value="Unassembled WGS sequence"/>
</dbReference>
<feature type="domain" description="Glycosyltransferase subfamily 4-like N-terminal" evidence="5">
    <location>
        <begin position="15"/>
        <end position="176"/>
    </location>
</feature>
<feature type="domain" description="Glycosyl transferase family 1" evidence="4">
    <location>
        <begin position="191"/>
        <end position="349"/>
    </location>
</feature>
<evidence type="ECO:0000256" key="3">
    <source>
        <dbReference type="ARBA" id="ARBA00022679"/>
    </source>
</evidence>
<evidence type="ECO:0000256" key="1">
    <source>
        <dbReference type="ARBA" id="ARBA00021292"/>
    </source>
</evidence>
<dbReference type="EMBL" id="BONR01000001">
    <property type="protein sequence ID" value="GIG53783.1"/>
    <property type="molecule type" value="Genomic_DNA"/>
</dbReference>
<gene>
    <name evidence="6" type="primary">gumH</name>
    <name evidence="6" type="ORF">Dac01nite_05350</name>
</gene>
<sequence>MRVVHVAPSYCRRDGGPSEVLRGLLPQLEAKGLDVALVTTDKGLSETERADPPVRATVVRPHRGPYSLSYARGLRRAVRTAVEGADVVHVHGVDNYASVVGMREAARAGVPFVLQPHGAWNAYHRAQGRAKKWLWGRIWQDRAVTRAAAVIVSSSIEQRDARAVVGPGHVLVTAPLGVDEELFAIDTPWDERDGLLFLGRVAQKKRLDTVLLALQVARESRGLRSTLTVAGPVDTDLGYDPGALVGMHGLTGAVRFVGHVGREDRRRLLASHRCFVLMSDDESFGMAAAEAAAAGLAVVASPGVGAIADAQADGVGHVVEGDADQLAVALGAATVDAAPGSVAALREYARAHWTWDASSSRVLDAYLGAVS</sequence>
<dbReference type="Gene3D" id="3.40.50.2000">
    <property type="entry name" value="Glycogen Phosphorylase B"/>
    <property type="match status" value="2"/>
</dbReference>
<dbReference type="InterPro" id="IPR050194">
    <property type="entry name" value="Glycosyltransferase_grp1"/>
</dbReference>
<dbReference type="PANTHER" id="PTHR45947">
    <property type="entry name" value="SULFOQUINOVOSYL TRANSFERASE SQD2"/>
    <property type="match status" value="1"/>
</dbReference>
<dbReference type="Pfam" id="PF00534">
    <property type="entry name" value="Glycos_transf_1"/>
    <property type="match status" value="1"/>
</dbReference>
<dbReference type="InterPro" id="IPR028098">
    <property type="entry name" value="Glyco_trans_4-like_N"/>
</dbReference>
<accession>A0A919Q3J6</accession>
<evidence type="ECO:0000259" key="5">
    <source>
        <dbReference type="Pfam" id="PF13579"/>
    </source>
</evidence>